<proteinExistence type="predicted"/>
<dbReference type="Proteomes" id="UP001059663">
    <property type="component" value="Chromosome"/>
</dbReference>
<dbReference type="EMBL" id="CP087977">
    <property type="protein sequence ID" value="UUZ43982.1"/>
    <property type="molecule type" value="Genomic_DNA"/>
</dbReference>
<reference evidence="1" key="1">
    <citation type="submission" date="2021-11" db="EMBL/GenBank/DDBJ databases">
        <title>Study of the species diversity of bacterial strains isolated from a unique natural object - Shulgan-Tash cave (Bashkiria).</title>
        <authorList>
            <person name="Sazanova A.L."/>
            <person name="Chirak E.R."/>
            <person name="Safronova V.I."/>
        </authorList>
    </citation>
    <scope>NUCLEOTIDE SEQUENCE</scope>
    <source>
        <strain evidence="1">P1</strain>
    </source>
</reference>
<organism evidence="1 2">
    <name type="scientific">Janibacter limosus</name>
    <dbReference type="NCBI Taxonomy" id="53458"/>
    <lineage>
        <taxon>Bacteria</taxon>
        <taxon>Bacillati</taxon>
        <taxon>Actinomycetota</taxon>
        <taxon>Actinomycetes</taxon>
        <taxon>Micrococcales</taxon>
        <taxon>Intrasporangiaceae</taxon>
        <taxon>Janibacter</taxon>
    </lineage>
</organism>
<name>A0AC61U1T8_9MICO</name>
<evidence type="ECO:0000313" key="1">
    <source>
        <dbReference type="EMBL" id="UUZ43982.1"/>
    </source>
</evidence>
<evidence type="ECO:0000313" key="2">
    <source>
        <dbReference type="Proteomes" id="UP001059663"/>
    </source>
</evidence>
<protein>
    <submittedName>
        <fullName evidence="1">Uncharacterized protein</fullName>
    </submittedName>
</protein>
<accession>A0AC61U1T8</accession>
<gene>
    <name evidence="1" type="ORF">LP422_15075</name>
</gene>
<sequence>MLPDDDPAADRRDGQHRGGQQEPSAAPGTAQTVGQHVGRREDRHHGSADEQHLPGPDPRRDGSPRIGDTVGPVTEDEARGPHGPPETHDGEERGSPGGRTTTGDQQRDRAEGRDRGGPPRGDGPSGELAEGEPADRADSGGVRQAPASEEAARVAPECQQPRTGEHQGGCCQHDAAAAPTSVTHEHEAQGRPR</sequence>